<evidence type="ECO:0000313" key="1">
    <source>
        <dbReference type="EMBL" id="CAG8742741.1"/>
    </source>
</evidence>
<feature type="non-terminal residue" evidence="1">
    <location>
        <position position="1"/>
    </location>
</feature>
<dbReference type="EMBL" id="CAJVPU010042022">
    <property type="protein sequence ID" value="CAG8742741.1"/>
    <property type="molecule type" value="Genomic_DNA"/>
</dbReference>
<reference evidence="1" key="1">
    <citation type="submission" date="2021-06" db="EMBL/GenBank/DDBJ databases">
        <authorList>
            <person name="Kallberg Y."/>
            <person name="Tangrot J."/>
            <person name="Rosling A."/>
        </authorList>
    </citation>
    <scope>NUCLEOTIDE SEQUENCE</scope>
    <source>
        <strain evidence="1">IL203A</strain>
    </source>
</reference>
<evidence type="ECO:0000313" key="2">
    <source>
        <dbReference type="Proteomes" id="UP000789702"/>
    </source>
</evidence>
<organism evidence="1 2">
    <name type="scientific">Dentiscutata heterogama</name>
    <dbReference type="NCBI Taxonomy" id="1316150"/>
    <lineage>
        <taxon>Eukaryota</taxon>
        <taxon>Fungi</taxon>
        <taxon>Fungi incertae sedis</taxon>
        <taxon>Mucoromycota</taxon>
        <taxon>Glomeromycotina</taxon>
        <taxon>Glomeromycetes</taxon>
        <taxon>Diversisporales</taxon>
        <taxon>Gigasporaceae</taxon>
        <taxon>Dentiscutata</taxon>
    </lineage>
</organism>
<keyword evidence="2" id="KW-1185">Reference proteome</keyword>
<comment type="caution">
    <text evidence="1">The sequence shown here is derived from an EMBL/GenBank/DDBJ whole genome shotgun (WGS) entry which is preliminary data.</text>
</comment>
<dbReference type="Proteomes" id="UP000789702">
    <property type="component" value="Unassembled WGS sequence"/>
</dbReference>
<sequence>ENKMLKKENELLKVQFALATEELDVYKNPRTSTLCLVLKYPVHSSQNNNSQATSEN</sequence>
<gene>
    <name evidence="1" type="ORF">DHETER_LOCUS14151</name>
</gene>
<protein>
    <submittedName>
        <fullName evidence="1">11865_t:CDS:1</fullName>
    </submittedName>
</protein>
<proteinExistence type="predicted"/>
<name>A0ACA9QBH1_9GLOM</name>
<accession>A0ACA9QBH1</accession>